<comment type="caution">
    <text evidence="5">The sequence shown here is derived from an EMBL/GenBank/DDBJ whole genome shotgun (WGS) entry which is preliminary data.</text>
</comment>
<comment type="subcellular location">
    <subcellularLocation>
        <location evidence="1">Host cell</location>
    </subcellularLocation>
    <subcellularLocation>
        <location evidence="2">Secreted</location>
    </subcellularLocation>
</comment>
<reference evidence="5 6" key="2">
    <citation type="submission" date="2017-10" db="EMBL/GenBank/DDBJ databases">
        <title>Genome analyses suggest a sexual origin of heterokaryosis in a supposedly ancient asexual fungus.</title>
        <authorList>
            <person name="Corradi N."/>
            <person name="Sedzielewska K."/>
            <person name="Noel J."/>
            <person name="Charron P."/>
            <person name="Farinelli L."/>
            <person name="Marton T."/>
            <person name="Kruger M."/>
            <person name="Pelin A."/>
            <person name="Brachmann A."/>
            <person name="Corradi N."/>
        </authorList>
    </citation>
    <scope>NUCLEOTIDE SEQUENCE [LARGE SCALE GENOMIC DNA]</scope>
    <source>
        <strain evidence="5 6">A1</strain>
    </source>
</reference>
<feature type="domain" description="Crinkler effector protein N-terminal" evidence="4">
    <location>
        <begin position="11"/>
        <end position="81"/>
    </location>
</feature>
<name>A0A2N0QY18_9GLOM</name>
<dbReference type="InterPro" id="IPR045379">
    <property type="entry name" value="Crinkler_N"/>
</dbReference>
<organism evidence="5 6">
    <name type="scientific">Rhizophagus irregularis</name>
    <dbReference type="NCBI Taxonomy" id="588596"/>
    <lineage>
        <taxon>Eukaryota</taxon>
        <taxon>Fungi</taxon>
        <taxon>Fungi incertae sedis</taxon>
        <taxon>Mucoromycota</taxon>
        <taxon>Glomeromycotina</taxon>
        <taxon>Glomeromycetes</taxon>
        <taxon>Glomerales</taxon>
        <taxon>Glomeraceae</taxon>
        <taxon>Rhizophagus</taxon>
    </lineage>
</organism>
<reference evidence="5 6" key="1">
    <citation type="submission" date="2017-10" db="EMBL/GenBank/DDBJ databases">
        <title>Extensive intraspecific genome diversity in a model arbuscular mycorrhizal fungus.</title>
        <authorList>
            <person name="Chen E.C.H."/>
            <person name="Morin E."/>
            <person name="Baudet D."/>
            <person name="Noel J."/>
            <person name="Ndikumana S."/>
            <person name="Charron P."/>
            <person name="St-Onge C."/>
            <person name="Giorgi J."/>
            <person name="Grigoriev I.V."/>
            <person name="Roux C."/>
            <person name="Martin F.M."/>
            <person name="Corradi N."/>
        </authorList>
    </citation>
    <scope>NUCLEOTIDE SEQUENCE [LARGE SCALE GENOMIC DNA]</scope>
    <source>
        <strain evidence="5 6">A1</strain>
    </source>
</reference>
<accession>A0A2N0QY18</accession>
<dbReference type="Proteomes" id="UP000232688">
    <property type="component" value="Unassembled WGS sequence"/>
</dbReference>
<gene>
    <name evidence="5" type="ORF">RhiirA1_474753</name>
</gene>
<proteinExistence type="predicted"/>
<dbReference type="VEuPathDB" id="FungiDB:RhiirA1_474753"/>
<dbReference type="VEuPathDB" id="FungiDB:FUN_019083"/>
<keyword evidence="3" id="KW-0964">Secreted</keyword>
<dbReference type="EMBL" id="LLXH01002347">
    <property type="protein sequence ID" value="PKC55955.1"/>
    <property type="molecule type" value="Genomic_DNA"/>
</dbReference>
<dbReference type="GO" id="GO:0043657">
    <property type="term" value="C:host cell"/>
    <property type="evidence" value="ECO:0007669"/>
    <property type="project" value="UniProtKB-SubCell"/>
</dbReference>
<protein>
    <recommendedName>
        <fullName evidence="4">Crinkler effector protein N-terminal domain-containing protein</fullName>
    </recommendedName>
</protein>
<evidence type="ECO:0000313" key="6">
    <source>
        <dbReference type="Proteomes" id="UP000232688"/>
    </source>
</evidence>
<evidence type="ECO:0000313" key="5">
    <source>
        <dbReference type="EMBL" id="PKC55955.1"/>
    </source>
</evidence>
<evidence type="ECO:0000259" key="4">
    <source>
        <dbReference type="Pfam" id="PF20147"/>
    </source>
</evidence>
<evidence type="ECO:0000256" key="1">
    <source>
        <dbReference type="ARBA" id="ARBA00004340"/>
    </source>
</evidence>
<dbReference type="Pfam" id="PF20147">
    <property type="entry name" value="Crinkler"/>
    <property type="match status" value="1"/>
</dbReference>
<evidence type="ECO:0000256" key="2">
    <source>
        <dbReference type="ARBA" id="ARBA00004613"/>
    </source>
</evidence>
<evidence type="ECO:0000256" key="3">
    <source>
        <dbReference type="ARBA" id="ARBA00022525"/>
    </source>
</evidence>
<sequence length="103" mass="11551">MASNDLKDYIVTLQCLVVPQENIPRRRISNRLTILTIDISGFLSIGHLKETIYEKKPTAFTNVSADDLDLSLVKISCEELLALSNDPDPYTKILPSKKEDSCL</sequence>
<dbReference type="GO" id="GO:0005576">
    <property type="term" value="C:extracellular region"/>
    <property type="evidence" value="ECO:0007669"/>
    <property type="project" value="UniProtKB-SubCell"/>
</dbReference>
<dbReference type="AlphaFoldDB" id="A0A2N0QY18"/>
<dbReference type="VEuPathDB" id="FungiDB:RhiirFUN_026746"/>